<dbReference type="Pfam" id="PF13692">
    <property type="entry name" value="Glyco_trans_1_4"/>
    <property type="match status" value="1"/>
</dbReference>
<dbReference type="PANTHER" id="PTHR46656">
    <property type="entry name" value="PUTATIVE-RELATED"/>
    <property type="match status" value="1"/>
</dbReference>
<comment type="caution">
    <text evidence="1">The sequence shown here is derived from an EMBL/GenBank/DDBJ whole genome shotgun (WGS) entry which is preliminary data.</text>
</comment>
<dbReference type="CDD" id="cd01635">
    <property type="entry name" value="Glycosyltransferase_GTB-type"/>
    <property type="match status" value="1"/>
</dbReference>
<organism evidence="1 2">
    <name type="scientific">Pseudoxanthomonas gei</name>
    <dbReference type="NCBI Taxonomy" id="1383030"/>
    <lineage>
        <taxon>Bacteria</taxon>
        <taxon>Pseudomonadati</taxon>
        <taxon>Pseudomonadota</taxon>
        <taxon>Gammaproteobacteria</taxon>
        <taxon>Lysobacterales</taxon>
        <taxon>Lysobacteraceae</taxon>
        <taxon>Pseudoxanthomonas</taxon>
    </lineage>
</organism>
<dbReference type="PANTHER" id="PTHR46656:SF3">
    <property type="entry name" value="PUTATIVE-RELATED"/>
    <property type="match status" value="1"/>
</dbReference>
<gene>
    <name evidence="1" type="ORF">DT603_14990</name>
</gene>
<evidence type="ECO:0000313" key="1">
    <source>
        <dbReference type="EMBL" id="NDK40147.1"/>
    </source>
</evidence>
<dbReference type="Proteomes" id="UP001429354">
    <property type="component" value="Unassembled WGS sequence"/>
</dbReference>
<reference evidence="1 2" key="1">
    <citation type="submission" date="2018-07" db="EMBL/GenBank/DDBJ databases">
        <title>Whole genome Sequencing of Pseudoxanthomonas gei KCTC 32298 (T).</title>
        <authorList>
            <person name="Kumar S."/>
            <person name="Bansal K."/>
            <person name="Kaur A."/>
            <person name="Patil P."/>
            <person name="Sharma S."/>
            <person name="Patil P.B."/>
        </authorList>
    </citation>
    <scope>NUCLEOTIDE SEQUENCE [LARGE SCALE GENOMIC DNA]</scope>
    <source>
        <strain evidence="1 2">KCTC 32298</strain>
    </source>
</reference>
<keyword evidence="2" id="KW-1185">Reference proteome</keyword>
<dbReference type="Gene3D" id="3.40.50.2000">
    <property type="entry name" value="Glycogen Phosphorylase B"/>
    <property type="match status" value="1"/>
</dbReference>
<evidence type="ECO:0000313" key="2">
    <source>
        <dbReference type="Proteomes" id="UP001429354"/>
    </source>
</evidence>
<protein>
    <submittedName>
        <fullName evidence="1">Glycosyltransferase family 1 protein</fullName>
    </submittedName>
</protein>
<dbReference type="SUPFAM" id="SSF53756">
    <property type="entry name" value="UDP-Glycosyltransferase/glycogen phosphorylase"/>
    <property type="match status" value="1"/>
</dbReference>
<accession>A0ABX0AHT6</accession>
<name>A0ABX0AHT6_9GAMM</name>
<dbReference type="EMBL" id="QOVG01000012">
    <property type="protein sequence ID" value="NDK40147.1"/>
    <property type="molecule type" value="Genomic_DNA"/>
</dbReference>
<sequence>MRQMRILLYCNTTQESINSRLGTPDYSYWYVLDAFRALLGRLGTVECIDDPTLADPIWRTCRDNGESCVLLSFAPPHKTPLGLECPTIPVFAWEYPNLPRLGDELSWLQDPRNDWADVFRQVAGAIPLSRHTRRAVLDALGEDYPATAIPTPSWHRYADLRQRIAARAPLPEHRVLRLRQARVVDSHLLGLNADGMINPDHDDGTPFAADDDQLLPPKPVMAEDRWYDVPRRSLPADAIASPASLQDALPGENDPVPSGWALPPPLDIRMPLEGVVYTSVLTPSDGRKNWEDMLTAFAWAFRDVEDAVLVLKLGGVNLEKRHHEMVALLSKLAPFRCRIVAIHGYIDAGNYEDLIAASDFYVNASRCEGLCMPLLEYLCAGIPAIAPDHTAMADYIDGELAFVVASSDGEPTVWPHGDYTFNRTTRHRIDWHSLMLGLRASYVMAKARPEEYVDMSARAVAKMHDYCGDEAVERQLSGFLARIAEAIVDGKSNAVPATTAS</sequence>
<proteinExistence type="predicted"/>